<feature type="transmembrane region" description="Helical" evidence="8">
    <location>
        <begin position="125"/>
        <end position="145"/>
    </location>
</feature>
<dbReference type="Proteomes" id="UP000824014">
    <property type="component" value="Unassembled WGS sequence"/>
</dbReference>
<keyword evidence="6 8" id="KW-1133">Transmembrane helix</keyword>
<dbReference type="GO" id="GO:0042910">
    <property type="term" value="F:xenobiotic transmembrane transporter activity"/>
    <property type="evidence" value="ECO:0007669"/>
    <property type="project" value="InterPro"/>
</dbReference>
<comment type="subcellular location">
    <subcellularLocation>
        <location evidence="1">Cell membrane</location>
        <topology evidence="1">Multi-pass membrane protein</topology>
    </subcellularLocation>
</comment>
<protein>
    <submittedName>
        <fullName evidence="9">MATE family efflux transporter</fullName>
    </submittedName>
</protein>
<evidence type="ECO:0000256" key="1">
    <source>
        <dbReference type="ARBA" id="ARBA00004651"/>
    </source>
</evidence>
<dbReference type="Pfam" id="PF01554">
    <property type="entry name" value="MatE"/>
    <property type="match status" value="2"/>
</dbReference>
<dbReference type="InterPro" id="IPR002528">
    <property type="entry name" value="MATE_fam"/>
</dbReference>
<feature type="transmembrane region" description="Helical" evidence="8">
    <location>
        <begin position="266"/>
        <end position="285"/>
    </location>
</feature>
<feature type="transmembrane region" description="Helical" evidence="8">
    <location>
        <begin position="157"/>
        <end position="175"/>
    </location>
</feature>
<dbReference type="EMBL" id="DXCC01000005">
    <property type="protein sequence ID" value="HIZ14724.1"/>
    <property type="molecule type" value="Genomic_DNA"/>
</dbReference>
<dbReference type="NCBIfam" id="TIGR00797">
    <property type="entry name" value="matE"/>
    <property type="match status" value="1"/>
</dbReference>
<evidence type="ECO:0000256" key="6">
    <source>
        <dbReference type="ARBA" id="ARBA00022989"/>
    </source>
</evidence>
<dbReference type="InterPro" id="IPR048279">
    <property type="entry name" value="MdtK-like"/>
</dbReference>
<keyword evidence="7 8" id="KW-0472">Membrane</keyword>
<feature type="transmembrane region" description="Helical" evidence="8">
    <location>
        <begin position="82"/>
        <end position="105"/>
    </location>
</feature>
<reference evidence="9" key="1">
    <citation type="journal article" date="2021" name="PeerJ">
        <title>Extensive microbial diversity within the chicken gut microbiome revealed by metagenomics and culture.</title>
        <authorList>
            <person name="Gilroy R."/>
            <person name="Ravi A."/>
            <person name="Getino M."/>
            <person name="Pursley I."/>
            <person name="Horton D.L."/>
            <person name="Alikhan N.F."/>
            <person name="Baker D."/>
            <person name="Gharbi K."/>
            <person name="Hall N."/>
            <person name="Watson M."/>
            <person name="Adriaenssens E.M."/>
            <person name="Foster-Nyarko E."/>
            <person name="Jarju S."/>
            <person name="Secka A."/>
            <person name="Antonio M."/>
            <person name="Oren A."/>
            <person name="Chaudhuri R.R."/>
            <person name="La Ragione R."/>
            <person name="Hildebrand F."/>
            <person name="Pallen M.J."/>
        </authorList>
    </citation>
    <scope>NUCLEOTIDE SEQUENCE</scope>
    <source>
        <strain evidence="9">ChiHjej11B10-19426</strain>
    </source>
</reference>
<feature type="transmembrane region" description="Helical" evidence="8">
    <location>
        <begin position="235"/>
        <end position="254"/>
    </location>
</feature>
<keyword evidence="5 8" id="KW-0812">Transmembrane</keyword>
<feature type="transmembrane region" description="Helical" evidence="8">
    <location>
        <begin position="403"/>
        <end position="422"/>
    </location>
</feature>
<dbReference type="GO" id="GO:0015297">
    <property type="term" value="F:antiporter activity"/>
    <property type="evidence" value="ECO:0007669"/>
    <property type="project" value="InterPro"/>
</dbReference>
<dbReference type="InterPro" id="IPR044644">
    <property type="entry name" value="DinF-like"/>
</dbReference>
<name>A0A9D2DD86_9BACT</name>
<dbReference type="PIRSF" id="PIRSF006603">
    <property type="entry name" value="DinF"/>
    <property type="match status" value="1"/>
</dbReference>
<feature type="transmembrane region" description="Helical" evidence="8">
    <location>
        <begin position="347"/>
        <end position="368"/>
    </location>
</feature>
<feature type="transmembrane region" description="Helical" evidence="8">
    <location>
        <begin position="36"/>
        <end position="61"/>
    </location>
</feature>
<evidence type="ECO:0000256" key="4">
    <source>
        <dbReference type="ARBA" id="ARBA00022475"/>
    </source>
</evidence>
<organism evidence="9 10">
    <name type="scientific">Candidatus Tidjanibacter faecipullorum</name>
    <dbReference type="NCBI Taxonomy" id="2838766"/>
    <lineage>
        <taxon>Bacteria</taxon>
        <taxon>Pseudomonadati</taxon>
        <taxon>Bacteroidota</taxon>
        <taxon>Bacteroidia</taxon>
        <taxon>Bacteroidales</taxon>
        <taxon>Rikenellaceae</taxon>
        <taxon>Tidjanibacter</taxon>
    </lineage>
</organism>
<gene>
    <name evidence="9" type="ORF">H9816_02245</name>
</gene>
<feature type="transmembrane region" description="Helical" evidence="8">
    <location>
        <begin position="305"/>
        <end position="327"/>
    </location>
</feature>
<dbReference type="AlphaFoldDB" id="A0A9D2DD86"/>
<feature type="transmembrane region" description="Helical" evidence="8">
    <location>
        <begin position="380"/>
        <end position="397"/>
    </location>
</feature>
<comment type="similarity">
    <text evidence="2">Belongs to the multi antimicrobial extrusion (MATE) (TC 2.A.66.1) family.</text>
</comment>
<keyword evidence="3" id="KW-0813">Transport</keyword>
<proteinExistence type="inferred from homology"/>
<sequence>MNRRILRLAIPNIISNITIPLLGMIDTAIVGRLGEAAAIGAIGIGTTIFNMIYWTCGFLRMGTSGITAQAYGSRNLRECTHILVRSMTVAIVLAVLLILFRYPIGNLALRLMQGSEGAQRLAADYFFARIWAAPASISLFAIHGWFIGMQNSKTPMVVSLISNVVNIIFSLLFVFRYDMGIAGVAWGTVVAQYSGVAASWIFWSVNYGRLRKYIDWRASMRLKPMTQFFHINKDIFLRTLCLVAAYTFFTAASSRFGDDVLATNTLLMQLFTLFSYMSDGFAYAAESLSGRYIGARNRSGLKEAIGRLMVWSFGIALLYVAIYLTGWRAILSIFTDSEEIIATARHYIGWVIVIPLAGCLPFLIDGILLGATRTKMLRNTMFIAIACYFALYYATVGTLGNNAIWLAFVSFIVLRGALLLIVTRNLSPARLMPDPPAAPSDRP</sequence>
<dbReference type="CDD" id="cd13136">
    <property type="entry name" value="MATE_DinF_like"/>
    <property type="match status" value="1"/>
</dbReference>
<comment type="caution">
    <text evidence="9">The sequence shown here is derived from an EMBL/GenBank/DDBJ whole genome shotgun (WGS) entry which is preliminary data.</text>
</comment>
<evidence type="ECO:0000313" key="9">
    <source>
        <dbReference type="EMBL" id="HIZ14724.1"/>
    </source>
</evidence>
<evidence type="ECO:0000256" key="2">
    <source>
        <dbReference type="ARBA" id="ARBA00010199"/>
    </source>
</evidence>
<feature type="transmembrane region" description="Helical" evidence="8">
    <location>
        <begin position="12"/>
        <end position="30"/>
    </location>
</feature>
<evidence type="ECO:0000256" key="8">
    <source>
        <dbReference type="SAM" id="Phobius"/>
    </source>
</evidence>
<keyword evidence="4" id="KW-1003">Cell membrane</keyword>
<accession>A0A9D2DD86</accession>
<evidence type="ECO:0000256" key="7">
    <source>
        <dbReference type="ARBA" id="ARBA00023136"/>
    </source>
</evidence>
<dbReference type="GO" id="GO:0005886">
    <property type="term" value="C:plasma membrane"/>
    <property type="evidence" value="ECO:0007669"/>
    <property type="project" value="UniProtKB-SubCell"/>
</dbReference>
<evidence type="ECO:0000256" key="3">
    <source>
        <dbReference type="ARBA" id="ARBA00022448"/>
    </source>
</evidence>
<dbReference type="PANTHER" id="PTHR42893:SF46">
    <property type="entry name" value="PROTEIN DETOXIFICATION 44, CHLOROPLASTIC"/>
    <property type="match status" value="1"/>
</dbReference>
<reference evidence="9" key="2">
    <citation type="submission" date="2021-04" db="EMBL/GenBank/DDBJ databases">
        <authorList>
            <person name="Gilroy R."/>
        </authorList>
    </citation>
    <scope>NUCLEOTIDE SEQUENCE</scope>
    <source>
        <strain evidence="9">ChiHjej11B10-19426</strain>
    </source>
</reference>
<dbReference type="PANTHER" id="PTHR42893">
    <property type="entry name" value="PROTEIN DETOXIFICATION 44, CHLOROPLASTIC-RELATED"/>
    <property type="match status" value="1"/>
</dbReference>
<evidence type="ECO:0000256" key="5">
    <source>
        <dbReference type="ARBA" id="ARBA00022692"/>
    </source>
</evidence>
<evidence type="ECO:0000313" key="10">
    <source>
        <dbReference type="Proteomes" id="UP000824014"/>
    </source>
</evidence>
<feature type="transmembrane region" description="Helical" evidence="8">
    <location>
        <begin position="181"/>
        <end position="203"/>
    </location>
</feature>